<dbReference type="PATRIC" id="fig|52133.19.peg.461"/>
<protein>
    <submittedName>
        <fullName evidence="2">Uncharacterized protein</fullName>
    </submittedName>
</protein>
<proteinExistence type="predicted"/>
<dbReference type="Proteomes" id="UP000075544">
    <property type="component" value="Unassembled WGS sequence"/>
</dbReference>
<name>A0A150HYU1_9GAMM</name>
<feature type="coiled-coil region" evidence="1">
    <location>
        <begin position="23"/>
        <end position="57"/>
    </location>
</feature>
<keyword evidence="1" id="KW-0175">Coiled coil</keyword>
<reference evidence="2 3" key="1">
    <citation type="journal article" date="2016" name="Sci. Rep.">
        <title>Genomic and phenotypic characterization of the species Acinetobacter venetianus.</title>
        <authorList>
            <person name="Fondi M."/>
            <person name="Maida I."/>
            <person name="Perrin E."/>
            <person name="Orlandini V."/>
            <person name="La Torre L."/>
            <person name="Bosi E."/>
            <person name="Negroni A."/>
            <person name="Zanaroli G."/>
            <person name="Fava F."/>
            <person name="Decorosi F."/>
            <person name="Giovannetti L."/>
            <person name="Viti C."/>
            <person name="Vaneechoutte M."/>
            <person name="Dijkshoorn L."/>
            <person name="Fani R."/>
        </authorList>
    </citation>
    <scope>NUCLEOTIDE SEQUENCE [LARGE SCALE GENOMIC DNA]</scope>
    <source>
        <strain evidence="2 3">LUH13518</strain>
    </source>
</reference>
<dbReference type="AlphaFoldDB" id="A0A150HYU1"/>
<comment type="caution">
    <text evidence="2">The sequence shown here is derived from an EMBL/GenBank/DDBJ whole genome shotgun (WGS) entry which is preliminary data.</text>
</comment>
<gene>
    <name evidence="2" type="ORF">AVENLUH13518_00438</name>
</gene>
<evidence type="ECO:0000256" key="1">
    <source>
        <dbReference type="SAM" id="Coils"/>
    </source>
</evidence>
<evidence type="ECO:0000313" key="2">
    <source>
        <dbReference type="EMBL" id="KXZ72445.1"/>
    </source>
</evidence>
<dbReference type="RefSeq" id="WP_061523847.1">
    <property type="nucleotide sequence ID" value="NZ_JRHX01000026.1"/>
</dbReference>
<dbReference type="EMBL" id="JRHX01000026">
    <property type="protein sequence ID" value="KXZ72445.1"/>
    <property type="molecule type" value="Genomic_DNA"/>
</dbReference>
<sequence>MRKIVYLILLLSLLWLAKLSYDVAQYSQTTPELQQQLAQTEQRYSLLNDQFVALQRQVQSGRAAAPVENSIPPPMMVVGVAPVILIKQHLELVQFAIDQQQFIYALEHLNQLQQQIVQYNVAPALQQSLMKAIEQDRLAIQQYVLAQTQQQQQLDNLLQQLDQRLQAEIDNPTVQKVKIENRAWWKWFSFEKVQRVAPDLINRSIILKEAQLRLLLASQALHHNQMSEYRKSILEVMQILADLPDRDSQQMKMKLEKISNFPTVPAPKLTTLGLLG</sequence>
<accession>A0A150HYU1</accession>
<organism evidence="2 3">
    <name type="scientific">Acinetobacter venetianus</name>
    <dbReference type="NCBI Taxonomy" id="52133"/>
    <lineage>
        <taxon>Bacteria</taxon>
        <taxon>Pseudomonadati</taxon>
        <taxon>Pseudomonadota</taxon>
        <taxon>Gammaproteobacteria</taxon>
        <taxon>Moraxellales</taxon>
        <taxon>Moraxellaceae</taxon>
        <taxon>Acinetobacter</taxon>
    </lineage>
</organism>
<evidence type="ECO:0000313" key="3">
    <source>
        <dbReference type="Proteomes" id="UP000075544"/>
    </source>
</evidence>